<dbReference type="Proteomes" id="UP000494206">
    <property type="component" value="Unassembled WGS sequence"/>
</dbReference>
<evidence type="ECO:0000256" key="8">
    <source>
        <dbReference type="ARBA" id="ARBA00046941"/>
    </source>
</evidence>
<evidence type="ECO:0000256" key="1">
    <source>
        <dbReference type="ARBA" id="ARBA00004555"/>
    </source>
</evidence>
<dbReference type="SUPFAM" id="SSF64356">
    <property type="entry name" value="SNARE-like"/>
    <property type="match status" value="1"/>
</dbReference>
<dbReference type="PANTHER" id="PTHR23249">
    <property type="entry name" value="TRAFFICKING PROTEIN PARTICLE COMPLEX SUBUNIT"/>
    <property type="match status" value="1"/>
</dbReference>
<keyword evidence="5 9" id="KW-0333">Golgi apparatus</keyword>
<comment type="subunit">
    <text evidence="8">Component of the multisubunit TRAPP (transport protein particle) complex, which includes at least TRAPPC2, TRAPPC2L, TRAPPC3, TRAPPC3L, TRAPPC4, TRAPPC5, TRAPPC8, TRAPPC9, TRAPPC10, TRAPPC11 and TRAPPC12. Interacts with SDC2.</text>
</comment>
<dbReference type="InterPro" id="IPR007233">
    <property type="entry name" value="TRAPPC"/>
</dbReference>
<accession>A0A8S1EAA5</accession>
<dbReference type="GO" id="GO:0005794">
    <property type="term" value="C:Golgi apparatus"/>
    <property type="evidence" value="ECO:0007669"/>
    <property type="project" value="UniProtKB-SubCell"/>
</dbReference>
<organism evidence="10 11">
    <name type="scientific">Caenorhabditis bovis</name>
    <dbReference type="NCBI Taxonomy" id="2654633"/>
    <lineage>
        <taxon>Eukaryota</taxon>
        <taxon>Metazoa</taxon>
        <taxon>Ecdysozoa</taxon>
        <taxon>Nematoda</taxon>
        <taxon>Chromadorea</taxon>
        <taxon>Rhabditida</taxon>
        <taxon>Rhabditina</taxon>
        <taxon>Rhabditomorpha</taxon>
        <taxon>Rhabditoidea</taxon>
        <taxon>Rhabditidae</taxon>
        <taxon>Peloderinae</taxon>
        <taxon>Caenorhabditis</taxon>
    </lineage>
</organism>
<dbReference type="GO" id="GO:0030008">
    <property type="term" value="C:TRAPP complex"/>
    <property type="evidence" value="ECO:0007669"/>
    <property type="project" value="UniProtKB-UniRule"/>
</dbReference>
<evidence type="ECO:0000256" key="6">
    <source>
        <dbReference type="ARBA" id="ARBA00038179"/>
    </source>
</evidence>
<dbReference type="SMART" id="SM01399">
    <property type="entry name" value="Sybindin"/>
    <property type="match status" value="1"/>
</dbReference>
<dbReference type="GO" id="GO:0006888">
    <property type="term" value="P:endoplasmic reticulum to Golgi vesicle-mediated transport"/>
    <property type="evidence" value="ECO:0007669"/>
    <property type="project" value="UniProtKB-UniRule"/>
</dbReference>
<comment type="function">
    <text evidence="7">Core component of the TRAPP complexes which has a function of guanine nucleotide exchange factor activity for Rab1 GTPase. Plays a role in vesicular transport from endoplasmic reticulum to Golgi and autophagy. May play a role in dendrite postsynaptic membrane trafficking.</text>
</comment>
<dbReference type="InterPro" id="IPR011012">
    <property type="entry name" value="Longin-like_dom_sf"/>
</dbReference>
<comment type="caution">
    <text evidence="10">The sequence shown here is derived from an EMBL/GenBank/DDBJ whole genome shotgun (WGS) entry which is preliminary data.</text>
</comment>
<sequence length="224" mass="25305">MAKHIQHVFIISQAGSLIYDWSSDSGENEVVLTYEYPLNVFLERKYKKVMVVFGEKDGVKIGYYVKSVNDIPVFGTRFEVNGKSVDVLDYLEKKESFPVTLRYAAPTINANDKIHLSSTFYSLFTIAVQLSPTPKSSGIEILETSQFKLFCLQTRTGVKFIVVTSAASSIPADSLLTKMYEIYADFALKNPFYSIDMPIRSHKFEEELSALLEKAERSNGAIMF</sequence>
<evidence type="ECO:0000256" key="4">
    <source>
        <dbReference type="ARBA" id="ARBA00022892"/>
    </source>
</evidence>
<keyword evidence="4 9" id="KW-0931">ER-Golgi transport</keyword>
<reference evidence="10 11" key="1">
    <citation type="submission" date="2020-04" db="EMBL/GenBank/DDBJ databases">
        <authorList>
            <person name="Laetsch R D."/>
            <person name="Stevens L."/>
            <person name="Kumar S."/>
            <person name="Blaxter L. M."/>
        </authorList>
    </citation>
    <scope>NUCLEOTIDE SEQUENCE [LARGE SCALE GENOMIC DNA]</scope>
</reference>
<dbReference type="PANTHER" id="PTHR23249:SF15">
    <property type="entry name" value="TRAFFICKING PROTEIN PARTICLE COMPLEX SUBUNIT 4"/>
    <property type="match status" value="1"/>
</dbReference>
<evidence type="ECO:0000256" key="3">
    <source>
        <dbReference type="ARBA" id="ARBA00022824"/>
    </source>
</evidence>
<comment type="subcellular location">
    <subcellularLocation>
        <location evidence="9">Endoplasmic reticulum</location>
    </subcellularLocation>
    <subcellularLocation>
        <location evidence="9">Golgi apparatus</location>
        <location evidence="9">cis-Golgi network</location>
    </subcellularLocation>
    <subcellularLocation>
        <location evidence="1">Golgi apparatus</location>
    </subcellularLocation>
</comment>
<keyword evidence="2 9" id="KW-0813">Transport</keyword>
<name>A0A8S1EAA5_9PELO</name>
<dbReference type="AlphaFoldDB" id="A0A8S1EAA5"/>
<evidence type="ECO:0000313" key="11">
    <source>
        <dbReference type="Proteomes" id="UP000494206"/>
    </source>
</evidence>
<evidence type="ECO:0000256" key="7">
    <source>
        <dbReference type="ARBA" id="ARBA00046052"/>
    </source>
</evidence>
<evidence type="ECO:0000256" key="5">
    <source>
        <dbReference type="ARBA" id="ARBA00023034"/>
    </source>
</evidence>
<proteinExistence type="inferred from homology"/>
<evidence type="ECO:0000256" key="2">
    <source>
        <dbReference type="ARBA" id="ARBA00022448"/>
    </source>
</evidence>
<dbReference type="GO" id="GO:0005783">
    <property type="term" value="C:endoplasmic reticulum"/>
    <property type="evidence" value="ECO:0007669"/>
    <property type="project" value="UniProtKB-SubCell"/>
</dbReference>
<dbReference type="FunFam" id="3.30.450.70:FF:000017">
    <property type="entry name" value="Sybindin-like family protein"/>
    <property type="match status" value="1"/>
</dbReference>
<comment type="similarity">
    <text evidence="6">Belongs to the TRAPP small subunits family. TRAPPC4 subfamily.</text>
</comment>
<evidence type="ECO:0000256" key="9">
    <source>
        <dbReference type="RuleBase" id="RU366065"/>
    </source>
</evidence>
<protein>
    <recommendedName>
        <fullName evidence="9">Trafficking protein particle complex subunit</fullName>
    </recommendedName>
</protein>
<dbReference type="EMBL" id="CADEPM010000001">
    <property type="protein sequence ID" value="CAB3396463.1"/>
    <property type="molecule type" value="Genomic_DNA"/>
</dbReference>
<keyword evidence="3 9" id="KW-0256">Endoplasmic reticulum</keyword>
<keyword evidence="11" id="KW-1185">Reference proteome</keyword>
<comment type="subunit">
    <text evidence="9">Part of the multisubunit transport protein particle (TRAPP) complex.</text>
</comment>
<dbReference type="Pfam" id="PF04099">
    <property type="entry name" value="Sybindin"/>
    <property type="match status" value="1"/>
</dbReference>
<gene>
    <name evidence="10" type="ORF">CBOVIS_LOCUS12</name>
</gene>
<evidence type="ECO:0000313" key="10">
    <source>
        <dbReference type="EMBL" id="CAB3396463.1"/>
    </source>
</evidence>
<dbReference type="Gene3D" id="3.30.450.70">
    <property type="match status" value="1"/>
</dbReference>
<dbReference type="CDD" id="cd14856">
    <property type="entry name" value="TRAPPC4_synbindin"/>
    <property type="match status" value="1"/>
</dbReference>
<dbReference type="OrthoDB" id="246406at2759"/>